<feature type="transmembrane region" description="Helical" evidence="1">
    <location>
        <begin position="101"/>
        <end position="123"/>
    </location>
</feature>
<feature type="transmembrane region" description="Helical" evidence="1">
    <location>
        <begin position="143"/>
        <end position="161"/>
    </location>
</feature>
<dbReference type="Proteomes" id="UP001305647">
    <property type="component" value="Unassembled WGS sequence"/>
</dbReference>
<organism evidence="2 3">
    <name type="scientific">Parathielavia hyrcaniae</name>
    <dbReference type="NCBI Taxonomy" id="113614"/>
    <lineage>
        <taxon>Eukaryota</taxon>
        <taxon>Fungi</taxon>
        <taxon>Dikarya</taxon>
        <taxon>Ascomycota</taxon>
        <taxon>Pezizomycotina</taxon>
        <taxon>Sordariomycetes</taxon>
        <taxon>Sordariomycetidae</taxon>
        <taxon>Sordariales</taxon>
        <taxon>Chaetomiaceae</taxon>
        <taxon>Parathielavia</taxon>
    </lineage>
</organism>
<evidence type="ECO:0000313" key="2">
    <source>
        <dbReference type="EMBL" id="KAK4098879.1"/>
    </source>
</evidence>
<keyword evidence="1" id="KW-0472">Membrane</keyword>
<dbReference type="EMBL" id="MU863654">
    <property type="protein sequence ID" value="KAK4098879.1"/>
    <property type="molecule type" value="Genomic_DNA"/>
</dbReference>
<sequence>MCHIYRRLVDLWGNHRWNCLSCDGYGRDGMEMGNGEGIFCVEGILECLDGCNLPTLCPAGRAIYLTHLLNVLSFCLFFSVFVLLVLMLIPVYEPCTYERVFMIAYCCLVCSPVRGGSVAGVSWGMPRSSTRAAKQIVGFLQRCCFLVVMFVVVAAVLYWVVGESSACRQALQDW</sequence>
<evidence type="ECO:0000313" key="3">
    <source>
        <dbReference type="Proteomes" id="UP001305647"/>
    </source>
</evidence>
<feature type="transmembrane region" description="Helical" evidence="1">
    <location>
        <begin position="68"/>
        <end position="89"/>
    </location>
</feature>
<proteinExistence type="predicted"/>
<keyword evidence="3" id="KW-1185">Reference proteome</keyword>
<evidence type="ECO:0000256" key="1">
    <source>
        <dbReference type="SAM" id="Phobius"/>
    </source>
</evidence>
<comment type="caution">
    <text evidence="2">The sequence shown here is derived from an EMBL/GenBank/DDBJ whole genome shotgun (WGS) entry which is preliminary data.</text>
</comment>
<gene>
    <name evidence="2" type="ORF">N658DRAFT_205109</name>
</gene>
<name>A0AAN6SZV1_9PEZI</name>
<keyword evidence="1" id="KW-1133">Transmembrane helix</keyword>
<accession>A0AAN6SZV1</accession>
<reference evidence="2" key="2">
    <citation type="submission" date="2023-05" db="EMBL/GenBank/DDBJ databases">
        <authorList>
            <consortium name="Lawrence Berkeley National Laboratory"/>
            <person name="Steindorff A."/>
            <person name="Hensen N."/>
            <person name="Bonometti L."/>
            <person name="Westerberg I."/>
            <person name="Brannstrom I.O."/>
            <person name="Guillou S."/>
            <person name="Cros-Aarteil S."/>
            <person name="Calhoun S."/>
            <person name="Haridas S."/>
            <person name="Kuo A."/>
            <person name="Mondo S."/>
            <person name="Pangilinan J."/>
            <person name="Riley R."/>
            <person name="Labutti K."/>
            <person name="Andreopoulos B."/>
            <person name="Lipzen A."/>
            <person name="Chen C."/>
            <person name="Yanf M."/>
            <person name="Daum C."/>
            <person name="Ng V."/>
            <person name="Clum A."/>
            <person name="Ohm R."/>
            <person name="Martin F."/>
            <person name="Silar P."/>
            <person name="Natvig D."/>
            <person name="Lalanne C."/>
            <person name="Gautier V."/>
            <person name="Ament-Velasquez S.L."/>
            <person name="Kruys A."/>
            <person name="Hutchinson M.I."/>
            <person name="Powell A.J."/>
            <person name="Barry K."/>
            <person name="Miller A.N."/>
            <person name="Grigoriev I.V."/>
            <person name="Debuchy R."/>
            <person name="Gladieux P."/>
            <person name="Thoren M.H."/>
            <person name="Johannesson H."/>
        </authorList>
    </citation>
    <scope>NUCLEOTIDE SEQUENCE</scope>
    <source>
        <strain evidence="2">CBS 757.83</strain>
    </source>
</reference>
<keyword evidence="1" id="KW-0812">Transmembrane</keyword>
<protein>
    <submittedName>
        <fullName evidence="2">Uncharacterized protein</fullName>
    </submittedName>
</protein>
<dbReference type="AlphaFoldDB" id="A0AAN6SZV1"/>
<reference evidence="2" key="1">
    <citation type="journal article" date="2023" name="Mol. Phylogenet. Evol.">
        <title>Genome-scale phylogeny and comparative genomics of the fungal order Sordariales.</title>
        <authorList>
            <person name="Hensen N."/>
            <person name="Bonometti L."/>
            <person name="Westerberg I."/>
            <person name="Brannstrom I.O."/>
            <person name="Guillou S."/>
            <person name="Cros-Aarteil S."/>
            <person name="Calhoun S."/>
            <person name="Haridas S."/>
            <person name="Kuo A."/>
            <person name="Mondo S."/>
            <person name="Pangilinan J."/>
            <person name="Riley R."/>
            <person name="LaButti K."/>
            <person name="Andreopoulos B."/>
            <person name="Lipzen A."/>
            <person name="Chen C."/>
            <person name="Yan M."/>
            <person name="Daum C."/>
            <person name="Ng V."/>
            <person name="Clum A."/>
            <person name="Steindorff A."/>
            <person name="Ohm R.A."/>
            <person name="Martin F."/>
            <person name="Silar P."/>
            <person name="Natvig D.O."/>
            <person name="Lalanne C."/>
            <person name="Gautier V."/>
            <person name="Ament-Velasquez S.L."/>
            <person name="Kruys A."/>
            <person name="Hutchinson M.I."/>
            <person name="Powell A.J."/>
            <person name="Barry K."/>
            <person name="Miller A.N."/>
            <person name="Grigoriev I.V."/>
            <person name="Debuchy R."/>
            <person name="Gladieux P."/>
            <person name="Hiltunen Thoren M."/>
            <person name="Johannesson H."/>
        </authorList>
    </citation>
    <scope>NUCLEOTIDE SEQUENCE</scope>
    <source>
        <strain evidence="2">CBS 757.83</strain>
    </source>
</reference>